<dbReference type="SMART" id="SM00869">
    <property type="entry name" value="Autotransporter"/>
    <property type="match status" value="1"/>
</dbReference>
<accession>A0AAD1FDB2</accession>
<dbReference type="InterPro" id="IPR005546">
    <property type="entry name" value="Autotransporte_beta"/>
</dbReference>
<evidence type="ECO:0000313" key="3">
    <source>
        <dbReference type="Proteomes" id="UP000218554"/>
    </source>
</evidence>
<sequence>MALPTPGDELAAASRATLLEDSHFLRDAASERIQQLRFSFREPPLEEGQQPAWARAFGSRGSVDADHRAPRRERDLAGMLLGAERPLGDWLVGGMGGYSATSMDLSGAGADIHSLHLGAYAGTKVYNQIGVKLGAAWSAHDGDGRAADGDADQVFGELGYSLDFRDFSVEGYTELAYLRLDSDAIATTGSQRDELGYGTFGLRGTTRFDLGSGRRLTTRLGAGWRHAFSDSRLQDASGGDAALLRDAFRLDLGADYQLVEAAYLGLFYNGTYAEDGRDNGLTARLSLRF</sequence>
<organism evidence="2 3">
    <name type="scientific">Metapseudomonas furukawaii</name>
    <name type="common">Pseudomonas furukawaii</name>
    <dbReference type="NCBI Taxonomy" id="1149133"/>
    <lineage>
        <taxon>Bacteria</taxon>
        <taxon>Pseudomonadati</taxon>
        <taxon>Pseudomonadota</taxon>
        <taxon>Gammaproteobacteria</taxon>
        <taxon>Pseudomonadales</taxon>
        <taxon>Pseudomonadaceae</taxon>
        <taxon>Metapseudomonas</taxon>
    </lineage>
</organism>
<dbReference type="KEGG" id="pfuw:KF707C_1290"/>
<proteinExistence type="predicted"/>
<dbReference type="NCBIfam" id="TIGR01414">
    <property type="entry name" value="autotrans_barl"/>
    <property type="match status" value="1"/>
</dbReference>
<dbReference type="InterPro" id="IPR006315">
    <property type="entry name" value="OM_autotransptr_brl_dom"/>
</dbReference>
<dbReference type="AlphaFoldDB" id="A0AAD1FDB2"/>
<dbReference type="InterPro" id="IPR036709">
    <property type="entry name" value="Autotransporte_beta_dom_sf"/>
</dbReference>
<dbReference type="Proteomes" id="UP000218554">
    <property type="component" value="Chromosome"/>
</dbReference>
<dbReference type="SUPFAM" id="SSF103515">
    <property type="entry name" value="Autotransporter"/>
    <property type="match status" value="1"/>
</dbReference>
<name>A0AAD1FDB2_METFU</name>
<evidence type="ECO:0000313" key="2">
    <source>
        <dbReference type="EMBL" id="BAU71817.1"/>
    </source>
</evidence>
<keyword evidence="3" id="KW-1185">Reference proteome</keyword>
<reference evidence="3" key="1">
    <citation type="submission" date="2015-05" db="EMBL/GenBank/DDBJ databases">
        <title>Draft genome sequencing of a biphenyl-degrading bacterium, Pseudomonas balearica KF707 (=NBRC110670).</title>
        <authorList>
            <person name="Kimura N."/>
            <person name="Hirose J."/>
            <person name="Watanabe T."/>
            <person name="Suenaga H."/>
            <person name="Fujihara H."/>
            <person name="Noguchi M."/>
            <person name="Hashimoto M."/>
            <person name="Shimodaira J."/>
            <person name="Tsuchikane K."/>
            <person name="Hosoyama A."/>
            <person name="Yamazoe A."/>
            <person name="Fujita N."/>
            <person name="Furukawa K."/>
        </authorList>
    </citation>
    <scope>NUCLEOTIDE SEQUENCE [LARGE SCALE GENOMIC DNA]</scope>
    <source>
        <strain evidence="3">DSM 10086 / NBRC 110670 / KF707</strain>
    </source>
</reference>
<dbReference type="Gene3D" id="2.40.128.130">
    <property type="entry name" value="Autotransporter beta-domain"/>
    <property type="match status" value="1"/>
</dbReference>
<dbReference type="PROSITE" id="PS51208">
    <property type="entry name" value="AUTOTRANSPORTER"/>
    <property type="match status" value="1"/>
</dbReference>
<reference evidence="2 3" key="2">
    <citation type="journal article" date="2017" name="Int. J. Syst. Evol. Microbiol.">
        <title>Pseudomonas furukawaii sp. nov., a polychlorinated biphenyl-degrading bacterium isolated from biphenyl-contaminated soil in Japan.</title>
        <authorList>
            <person name="Kimura N."/>
            <person name="Watanabe T."/>
            <person name="Suenaga H."/>
            <person name="Fujihara H."/>
            <person name="Futagami T."/>
            <person name="Goto M."/>
            <person name="Hanada S."/>
            <person name="Hirose J."/>
        </authorList>
    </citation>
    <scope>NUCLEOTIDE SEQUENCE [LARGE SCALE GENOMIC DNA]</scope>
    <source>
        <strain evidence="3">DSM 10086 / NBRC 110670 / KF707</strain>
    </source>
</reference>
<dbReference type="Pfam" id="PF03797">
    <property type="entry name" value="Autotransporter"/>
    <property type="match status" value="1"/>
</dbReference>
<feature type="domain" description="Autotransporter" evidence="1">
    <location>
        <begin position="45"/>
        <end position="289"/>
    </location>
</feature>
<dbReference type="GO" id="GO:0019867">
    <property type="term" value="C:outer membrane"/>
    <property type="evidence" value="ECO:0007669"/>
    <property type="project" value="InterPro"/>
</dbReference>
<gene>
    <name evidence="2" type="ORF">KF707C_1290</name>
</gene>
<evidence type="ECO:0000259" key="1">
    <source>
        <dbReference type="PROSITE" id="PS51208"/>
    </source>
</evidence>
<dbReference type="EMBL" id="AP014862">
    <property type="protein sequence ID" value="BAU71817.1"/>
    <property type="molecule type" value="Genomic_DNA"/>
</dbReference>
<protein>
    <recommendedName>
        <fullName evidence="1">Autotransporter domain-containing protein</fullName>
    </recommendedName>
</protein>